<evidence type="ECO:0000256" key="2">
    <source>
        <dbReference type="ARBA" id="ARBA00006479"/>
    </source>
</evidence>
<dbReference type="EC" id="2.7.1.4" evidence="11"/>
<evidence type="ECO:0000256" key="4">
    <source>
        <dbReference type="ARBA" id="ARBA00022723"/>
    </source>
</evidence>
<name>A0AB34J9Z2_PRYPA</name>
<evidence type="ECO:0000256" key="8">
    <source>
        <dbReference type="ARBA" id="ARBA00022840"/>
    </source>
</evidence>
<dbReference type="PROSITE" id="PS01125">
    <property type="entry name" value="ROK"/>
    <property type="match status" value="1"/>
</dbReference>
<dbReference type="FunFam" id="3.30.420.40:FF:000153">
    <property type="entry name" value="Putative fructokinase"/>
    <property type="match status" value="1"/>
</dbReference>
<evidence type="ECO:0000256" key="7">
    <source>
        <dbReference type="ARBA" id="ARBA00022833"/>
    </source>
</evidence>
<evidence type="ECO:0000256" key="6">
    <source>
        <dbReference type="ARBA" id="ARBA00022777"/>
    </source>
</evidence>
<dbReference type="EMBL" id="JBGBPQ010000012">
    <property type="protein sequence ID" value="KAL1515207.1"/>
    <property type="molecule type" value="Genomic_DNA"/>
</dbReference>
<dbReference type="InterPro" id="IPR051804">
    <property type="entry name" value="Carb_Metab_Reg_Kinase/Isom"/>
</dbReference>
<dbReference type="GO" id="GO:0005524">
    <property type="term" value="F:ATP binding"/>
    <property type="evidence" value="ECO:0007669"/>
    <property type="project" value="UniProtKB-KW"/>
</dbReference>
<keyword evidence="8" id="KW-0067">ATP-binding</keyword>
<reference evidence="14 15" key="1">
    <citation type="journal article" date="2024" name="Science">
        <title>Giant polyketide synthase enzymes in the biosynthesis of giant marine polyether toxins.</title>
        <authorList>
            <person name="Fallon T.R."/>
            <person name="Shende V.V."/>
            <person name="Wierzbicki I.H."/>
            <person name="Pendleton A.L."/>
            <person name="Watervoot N.F."/>
            <person name="Auber R.P."/>
            <person name="Gonzalez D.J."/>
            <person name="Wisecaver J.H."/>
            <person name="Moore B.S."/>
        </authorList>
    </citation>
    <scope>NUCLEOTIDE SEQUENCE [LARGE SCALE GENOMIC DNA]</scope>
    <source>
        <strain evidence="14 15">12B1</strain>
    </source>
</reference>
<comment type="similarity">
    <text evidence="2">Belongs to the ROK (NagC/XylR) family.</text>
</comment>
<dbReference type="Gene3D" id="3.30.420.40">
    <property type="match status" value="2"/>
</dbReference>
<evidence type="ECO:0000313" key="14">
    <source>
        <dbReference type="EMBL" id="KAL1515207.1"/>
    </source>
</evidence>
<dbReference type="GO" id="GO:0046872">
    <property type="term" value="F:metal ion binding"/>
    <property type="evidence" value="ECO:0007669"/>
    <property type="project" value="UniProtKB-KW"/>
</dbReference>
<keyword evidence="13" id="KW-0812">Transmembrane</keyword>
<keyword evidence="13" id="KW-1133">Transmembrane helix</keyword>
<evidence type="ECO:0000313" key="15">
    <source>
        <dbReference type="Proteomes" id="UP001515480"/>
    </source>
</evidence>
<keyword evidence="15" id="KW-1185">Reference proteome</keyword>
<organism evidence="14 15">
    <name type="scientific">Prymnesium parvum</name>
    <name type="common">Toxic golden alga</name>
    <dbReference type="NCBI Taxonomy" id="97485"/>
    <lineage>
        <taxon>Eukaryota</taxon>
        <taxon>Haptista</taxon>
        <taxon>Haptophyta</taxon>
        <taxon>Prymnesiophyceae</taxon>
        <taxon>Prymnesiales</taxon>
        <taxon>Prymnesiaceae</taxon>
        <taxon>Prymnesium</taxon>
    </lineage>
</organism>
<dbReference type="SUPFAM" id="SSF53067">
    <property type="entry name" value="Actin-like ATPase domain"/>
    <property type="match status" value="1"/>
</dbReference>
<evidence type="ECO:0000256" key="5">
    <source>
        <dbReference type="ARBA" id="ARBA00022741"/>
    </source>
</evidence>
<accession>A0AB34J9Z2</accession>
<evidence type="ECO:0000256" key="13">
    <source>
        <dbReference type="SAM" id="Phobius"/>
    </source>
</evidence>
<evidence type="ECO:0000256" key="12">
    <source>
        <dbReference type="ARBA" id="ARBA00048451"/>
    </source>
</evidence>
<dbReference type="PANTHER" id="PTHR42742">
    <property type="entry name" value="TRANSCRIPTIONAL REPRESSOR MPRA"/>
    <property type="match status" value="1"/>
</dbReference>
<dbReference type="InterPro" id="IPR043129">
    <property type="entry name" value="ATPase_NBD"/>
</dbReference>
<evidence type="ECO:0000256" key="3">
    <source>
        <dbReference type="ARBA" id="ARBA00022679"/>
    </source>
</evidence>
<dbReference type="CDD" id="cd24067">
    <property type="entry name" value="ASKHA_NBD_ROK_BsFRK-like"/>
    <property type="match status" value="1"/>
</dbReference>
<comment type="cofactor">
    <cofactor evidence="1">
        <name>Mg(2+)</name>
        <dbReference type="ChEBI" id="CHEBI:18420"/>
    </cofactor>
</comment>
<evidence type="ECO:0000256" key="10">
    <source>
        <dbReference type="ARBA" id="ARBA00023277"/>
    </source>
</evidence>
<dbReference type="PANTHER" id="PTHR42742:SF3">
    <property type="entry name" value="FRUCTOKINASE"/>
    <property type="match status" value="1"/>
</dbReference>
<evidence type="ECO:0000256" key="1">
    <source>
        <dbReference type="ARBA" id="ARBA00001946"/>
    </source>
</evidence>
<protein>
    <recommendedName>
        <fullName evidence="11">fructokinase</fullName>
        <ecNumber evidence="11">2.7.1.4</ecNumber>
    </recommendedName>
</protein>
<dbReference type="InterPro" id="IPR000600">
    <property type="entry name" value="ROK"/>
</dbReference>
<keyword evidence="13" id="KW-0472">Membrane</keyword>
<keyword evidence="9" id="KW-0460">Magnesium</keyword>
<comment type="catalytic activity">
    <reaction evidence="12">
        <text>D-fructose + ATP = D-fructose 6-phosphate + ADP + H(+)</text>
        <dbReference type="Rhea" id="RHEA:16125"/>
        <dbReference type="ChEBI" id="CHEBI:15378"/>
        <dbReference type="ChEBI" id="CHEBI:30616"/>
        <dbReference type="ChEBI" id="CHEBI:37721"/>
        <dbReference type="ChEBI" id="CHEBI:61527"/>
        <dbReference type="ChEBI" id="CHEBI:456216"/>
        <dbReference type="EC" id="2.7.1.4"/>
    </reaction>
</comment>
<keyword evidence="3" id="KW-0808">Transferase</keyword>
<evidence type="ECO:0000256" key="11">
    <source>
        <dbReference type="ARBA" id="ARBA00038887"/>
    </source>
</evidence>
<dbReference type="GO" id="GO:0008865">
    <property type="term" value="F:fructokinase activity"/>
    <property type="evidence" value="ECO:0007669"/>
    <property type="project" value="UniProtKB-EC"/>
</dbReference>
<gene>
    <name evidence="14" type="ORF">AB1Y20_004268</name>
</gene>
<proteinExistence type="inferred from homology"/>
<comment type="caution">
    <text evidence="14">The sequence shown here is derived from an EMBL/GenBank/DDBJ whole genome shotgun (WGS) entry which is preliminary data.</text>
</comment>
<evidence type="ECO:0000256" key="9">
    <source>
        <dbReference type="ARBA" id="ARBA00022842"/>
    </source>
</evidence>
<keyword evidence="6" id="KW-0418">Kinase</keyword>
<dbReference type="AlphaFoldDB" id="A0AB34J9Z2"/>
<dbReference type="Proteomes" id="UP001515480">
    <property type="component" value="Unassembled WGS sequence"/>
</dbReference>
<dbReference type="Pfam" id="PF00480">
    <property type="entry name" value="ROK"/>
    <property type="match status" value="1"/>
</dbReference>
<sequence length="356" mass="37468">MASSQSPATKAGGPRLAAVEGGGTTWVVAIAVGQPDNIVERAEFPTTTPDETLGRCVDWLRQFEFDSIGVASFGPVDLRPTSPTYGYITTTPKPGWQYVDVLSRFRSLRQVPYAFDTDVNAPALAEFARMQALARGLGGGAPSSCCYITVGTGIGVGLVVNGAPVHGLMHPEGGHLAVPRRAVDLSFPGSNPKDCFGGSCAENMCCSLALAKRAGLPSPAALKELDDEHEVWHAAAHYIGAMCANIVLLASPEKIVLSGGVMQRKSLFPRIRLALQAQLNGYIQMEQITSPSGIEEFLTSSHWGNNAGLVGALTLAEQALLRSRSPPASPRVNVSTLVASVVVSFAVGVAMATLRR</sequence>
<feature type="transmembrane region" description="Helical" evidence="13">
    <location>
        <begin position="334"/>
        <end position="354"/>
    </location>
</feature>
<keyword evidence="4" id="KW-0479">Metal-binding</keyword>
<keyword evidence="5" id="KW-0547">Nucleotide-binding</keyword>
<keyword evidence="10" id="KW-0119">Carbohydrate metabolism</keyword>
<keyword evidence="7" id="KW-0862">Zinc</keyword>
<dbReference type="InterPro" id="IPR049874">
    <property type="entry name" value="ROK_cs"/>
</dbReference>